<gene>
    <name evidence="1" type="ORF">K239x_47150</name>
</gene>
<proteinExistence type="predicted"/>
<accession>A0A517P010</accession>
<sequence length="77" mass="8871">MACRFGATFAFEMHDSCQRRLESLIRLRSGFGRKGIMPIRTVWTQLRALLHRTVECVRTRDQLAQDVSKGDEPYGLS</sequence>
<protein>
    <submittedName>
        <fullName evidence="1">Uncharacterized protein</fullName>
    </submittedName>
</protein>
<dbReference type="Proteomes" id="UP000319817">
    <property type="component" value="Chromosome"/>
</dbReference>
<dbReference type="EMBL" id="CP036526">
    <property type="protein sequence ID" value="QDT12703.1"/>
    <property type="molecule type" value="Genomic_DNA"/>
</dbReference>
<keyword evidence="2" id="KW-1185">Reference proteome</keyword>
<evidence type="ECO:0000313" key="1">
    <source>
        <dbReference type="EMBL" id="QDT12703.1"/>
    </source>
</evidence>
<reference evidence="1 2" key="1">
    <citation type="submission" date="2019-02" db="EMBL/GenBank/DDBJ databases">
        <title>Deep-cultivation of Planctomycetes and their phenomic and genomic characterization uncovers novel biology.</title>
        <authorList>
            <person name="Wiegand S."/>
            <person name="Jogler M."/>
            <person name="Boedeker C."/>
            <person name="Pinto D."/>
            <person name="Vollmers J."/>
            <person name="Rivas-Marin E."/>
            <person name="Kohn T."/>
            <person name="Peeters S.H."/>
            <person name="Heuer A."/>
            <person name="Rast P."/>
            <person name="Oberbeckmann S."/>
            <person name="Bunk B."/>
            <person name="Jeske O."/>
            <person name="Meyerdierks A."/>
            <person name="Storesund J.E."/>
            <person name="Kallscheuer N."/>
            <person name="Luecker S."/>
            <person name="Lage O.M."/>
            <person name="Pohl T."/>
            <person name="Merkel B.J."/>
            <person name="Hornburger P."/>
            <person name="Mueller R.-W."/>
            <person name="Bruemmer F."/>
            <person name="Labrenz M."/>
            <person name="Spormann A.M."/>
            <person name="Op den Camp H."/>
            <person name="Overmann J."/>
            <person name="Amann R."/>
            <person name="Jetten M.S.M."/>
            <person name="Mascher T."/>
            <person name="Medema M.H."/>
            <person name="Devos D.P."/>
            <person name="Kaster A.-K."/>
            <person name="Ovreas L."/>
            <person name="Rohde M."/>
            <person name="Galperin M.Y."/>
            <person name="Jogler C."/>
        </authorList>
    </citation>
    <scope>NUCLEOTIDE SEQUENCE [LARGE SCALE GENOMIC DNA]</scope>
    <source>
        <strain evidence="1 2">K23_9</strain>
    </source>
</reference>
<evidence type="ECO:0000313" key="2">
    <source>
        <dbReference type="Proteomes" id="UP000319817"/>
    </source>
</evidence>
<name>A0A517P010_9BACT</name>
<organism evidence="1 2">
    <name type="scientific">Stieleria marina</name>
    <dbReference type="NCBI Taxonomy" id="1930275"/>
    <lineage>
        <taxon>Bacteria</taxon>
        <taxon>Pseudomonadati</taxon>
        <taxon>Planctomycetota</taxon>
        <taxon>Planctomycetia</taxon>
        <taxon>Pirellulales</taxon>
        <taxon>Pirellulaceae</taxon>
        <taxon>Stieleria</taxon>
    </lineage>
</organism>
<dbReference type="AlphaFoldDB" id="A0A517P010"/>